<gene>
    <name evidence="4" type="ORF">HHK36_000097</name>
</gene>
<dbReference type="Proteomes" id="UP000655225">
    <property type="component" value="Unassembled WGS sequence"/>
</dbReference>
<proteinExistence type="predicted"/>
<reference evidence="4 5" key="1">
    <citation type="submission" date="2020-04" db="EMBL/GenBank/DDBJ databases">
        <title>Plant Genome Project.</title>
        <authorList>
            <person name="Zhang R.-G."/>
        </authorList>
    </citation>
    <scope>NUCLEOTIDE SEQUENCE [LARGE SCALE GENOMIC DNA]</scope>
    <source>
        <strain evidence="4">YNK0</strain>
        <tissue evidence="4">Leaf</tissue>
    </source>
</reference>
<feature type="compositionally biased region" description="Polar residues" evidence="2">
    <location>
        <begin position="635"/>
        <end position="654"/>
    </location>
</feature>
<dbReference type="GO" id="GO:1900150">
    <property type="term" value="P:regulation of defense response to fungus"/>
    <property type="evidence" value="ECO:0007669"/>
    <property type="project" value="InterPro"/>
</dbReference>
<dbReference type="AlphaFoldDB" id="A0A835DQI4"/>
<feature type="region of interest" description="Disordered" evidence="2">
    <location>
        <begin position="624"/>
        <end position="668"/>
    </location>
</feature>
<feature type="compositionally biased region" description="Basic and acidic residues" evidence="2">
    <location>
        <begin position="655"/>
        <end position="666"/>
    </location>
</feature>
<evidence type="ECO:0000313" key="5">
    <source>
        <dbReference type="Proteomes" id="UP000655225"/>
    </source>
</evidence>
<dbReference type="EMBL" id="JABCRI010000001">
    <property type="protein sequence ID" value="KAF8412141.1"/>
    <property type="molecule type" value="Genomic_DNA"/>
</dbReference>
<feature type="domain" description="Enhanced disease resistance 4-like N-terminal" evidence="3">
    <location>
        <begin position="6"/>
        <end position="39"/>
    </location>
</feature>
<dbReference type="Pfam" id="PF22910">
    <property type="entry name" value="EDR4-like_1st"/>
    <property type="match status" value="1"/>
</dbReference>
<dbReference type="OMA" id="QNDHAYS"/>
<evidence type="ECO:0000256" key="1">
    <source>
        <dbReference type="SAM" id="Coils"/>
    </source>
</evidence>
<dbReference type="PANTHER" id="PTHR31105">
    <property type="entry name" value="EXTRA-LARGE G-PROTEIN-LIKE"/>
    <property type="match status" value="1"/>
</dbReference>
<protein>
    <recommendedName>
        <fullName evidence="3">Enhanced disease resistance 4-like N-terminal domain-containing protein</fullName>
    </recommendedName>
</protein>
<evidence type="ECO:0000313" key="4">
    <source>
        <dbReference type="EMBL" id="KAF8412141.1"/>
    </source>
</evidence>
<evidence type="ECO:0000259" key="3">
    <source>
        <dbReference type="Pfam" id="PF22910"/>
    </source>
</evidence>
<feature type="coiled-coil region" evidence="1">
    <location>
        <begin position="270"/>
        <end position="297"/>
    </location>
</feature>
<sequence>MAEGVNVRVVRCPKCENLLPELPDYPFYQCGGCGAVLRAKNKTPATDGSSEKSDEEKGKGGSGKLENLLEKEGVNLSDASETGRESNGVESGRRRERILPEIAANSNSSSSSSRTENRDVLTDYNGGKEVETMGAWYDQRNVEREIEYAGKYRRTSKAPIDNWVIENDHDLNMNKDQLTKANMEKEFGESTPQIGIASGSRRSGKIPDWQDAERDGMTACQRNPRAVLEKMGFPTSPYPDECQSNYHPGSSYDNGEPTMNQNNIDGYSRVKYLEQDRAELLRKLDELKDQLNRSCDVADRPKERVPLNKGMVPPDPYGGHDTWSPCLSSNRASMQSFAPDNHVPSAPFSNRSHDPIPLMNKLDMDKLNLYPPPIHAPYQIPGYGDPFGPQMHKRASHPPPHQYPKPYHEYFSGQYMDMDSDPFALYPHKTFFHQPACSCLHCYNKHWQVPAQVPPAVFRNKGFPDAPTNPMFRHLENPATFAPWVYNPNSANPPPLLSHGYANWGGMKSYADDYDDSGYNFQSIDTEPILLSKDQRLNLSESEKMQGFLSSYSGTSEDEESLDSVIDQREVSKSDELHLKVNATPPVPGLPLHENFDSSNHALRFGKGNTSTRSDKEKVILNRGTSRQHSVKDASVTTEMEVSSNAYSNSGFSQDSREVSKEEHQPRISKGGESFFASLTKKSFRDFFRSNQTVENGRSNVWINEQPISGHLVKKAERKAGPIHPGQYWYDFRAGFWGVMGQPCLGIIPPSIEEFNYPMPKNCAAGNTGILVNGRELHKEDLYLLANRGLPTTRDKSYIIEISGRVWDEDSGEELDSLGKLAPSVENARHGFGIQVP</sequence>
<name>A0A835DQI4_TETSI</name>
<feature type="compositionally biased region" description="Basic and acidic residues" evidence="2">
    <location>
        <begin position="49"/>
        <end position="59"/>
    </location>
</feature>
<keyword evidence="5" id="KW-1185">Reference proteome</keyword>
<dbReference type="OrthoDB" id="2020426at2759"/>
<accession>A0A835DQI4</accession>
<organism evidence="4 5">
    <name type="scientific">Tetracentron sinense</name>
    <name type="common">Spur-leaf</name>
    <dbReference type="NCBI Taxonomy" id="13715"/>
    <lineage>
        <taxon>Eukaryota</taxon>
        <taxon>Viridiplantae</taxon>
        <taxon>Streptophyta</taxon>
        <taxon>Embryophyta</taxon>
        <taxon>Tracheophyta</taxon>
        <taxon>Spermatophyta</taxon>
        <taxon>Magnoliopsida</taxon>
        <taxon>Trochodendrales</taxon>
        <taxon>Trochodendraceae</taxon>
        <taxon>Tetracentron</taxon>
    </lineage>
</organism>
<evidence type="ECO:0000256" key="2">
    <source>
        <dbReference type="SAM" id="MobiDB-lite"/>
    </source>
</evidence>
<feature type="region of interest" description="Disordered" evidence="2">
    <location>
        <begin position="42"/>
        <end position="120"/>
    </location>
</feature>
<dbReference type="PANTHER" id="PTHR31105:SF42">
    <property type="entry name" value="OS02G0258300 PROTEIN"/>
    <property type="match status" value="1"/>
</dbReference>
<keyword evidence="1" id="KW-0175">Coiled coil</keyword>
<dbReference type="InterPro" id="IPR055126">
    <property type="entry name" value="EDR4-like_N"/>
</dbReference>
<comment type="caution">
    <text evidence="4">The sequence shown here is derived from an EMBL/GenBank/DDBJ whole genome shotgun (WGS) entry which is preliminary data.</text>
</comment>
<dbReference type="InterPro" id="IPR040244">
    <property type="entry name" value="EDR4-like"/>
</dbReference>